<feature type="transmembrane region" description="Helical" evidence="1">
    <location>
        <begin position="20"/>
        <end position="39"/>
    </location>
</feature>
<keyword evidence="1" id="KW-0472">Membrane</keyword>
<organism evidence="3 4">
    <name type="scientific">Hymenoscyphus fraxineus</name>
    <dbReference type="NCBI Taxonomy" id="746836"/>
    <lineage>
        <taxon>Eukaryota</taxon>
        <taxon>Fungi</taxon>
        <taxon>Dikarya</taxon>
        <taxon>Ascomycota</taxon>
        <taxon>Pezizomycotina</taxon>
        <taxon>Leotiomycetes</taxon>
        <taxon>Helotiales</taxon>
        <taxon>Helotiaceae</taxon>
        <taxon>Hymenoscyphus</taxon>
    </lineage>
</organism>
<dbReference type="PANTHER" id="PTHR38794:SF1">
    <property type="entry name" value="INTEGRAL MEMBRANE PROTEIN"/>
    <property type="match status" value="1"/>
</dbReference>
<sequence>MELNVTEPSRSAPLDTNIDHRSLLHVTSWVLIITTFLVVSTRCASRWAILRKLALDDYFVILSTLFAIGTTASLSVGVSNGLGMLAWELGTRSQTEKIQKAVYSANILFVLSQGFAKLSMAIFIRTITPNELHRSFAIYICFAVTVWMINAVFGLVFQCHMPAVWNSLENVCTNRLAFYTFAEVASIAIDFCLIVLPVTIASQLKMKMRSKLVVIGCFASRGLVIAAIIVQLMIMYHQNETGDMFISWASVMSTIVALNIGIISACVPYLKPFLQSLNSGMIGNDDIRRRGGDTAVQQYASKPKSYSMKKMANILSSRTGSSAVTEESFPATFKGVPLGNSPNGNVNANKVFVAANGNELANDWERGSDSSRVNIIRQTSTFAVQTETVTP</sequence>
<dbReference type="EMBL" id="CAJVRL010000001">
    <property type="protein sequence ID" value="CAG8948727.1"/>
    <property type="molecule type" value="Genomic_DNA"/>
</dbReference>
<keyword evidence="1" id="KW-0812">Transmembrane</keyword>
<reference evidence="3" key="1">
    <citation type="submission" date="2021-07" db="EMBL/GenBank/DDBJ databases">
        <authorList>
            <person name="Durling M."/>
        </authorList>
    </citation>
    <scope>NUCLEOTIDE SEQUENCE</scope>
</reference>
<comment type="caution">
    <text evidence="3">The sequence shown here is derived from an EMBL/GenBank/DDBJ whole genome shotgun (WGS) entry which is preliminary data.</text>
</comment>
<feature type="transmembrane region" description="Helical" evidence="1">
    <location>
        <begin position="177"/>
        <end position="200"/>
    </location>
</feature>
<feature type="transmembrane region" description="Helical" evidence="1">
    <location>
        <begin position="246"/>
        <end position="270"/>
    </location>
</feature>
<gene>
    <name evidence="3" type="ORF">HYFRA_00001848</name>
</gene>
<feature type="domain" description="Rhodopsin" evidence="2">
    <location>
        <begin position="42"/>
        <end position="275"/>
    </location>
</feature>
<keyword evidence="1" id="KW-1133">Transmembrane helix</keyword>
<name>A0A9N9PNT9_9HELO</name>
<proteinExistence type="predicted"/>
<keyword evidence="4" id="KW-1185">Reference proteome</keyword>
<accession>A0A9N9PNT9</accession>
<dbReference type="OrthoDB" id="3918601at2759"/>
<dbReference type="PANTHER" id="PTHR38794">
    <property type="entry name" value="INTEGRAL MEMBRANE PROTEIN"/>
    <property type="match status" value="1"/>
</dbReference>
<feature type="transmembrane region" description="Helical" evidence="1">
    <location>
        <begin position="102"/>
        <end position="124"/>
    </location>
</feature>
<feature type="transmembrane region" description="Helical" evidence="1">
    <location>
        <begin position="136"/>
        <end position="157"/>
    </location>
</feature>
<evidence type="ECO:0000259" key="2">
    <source>
        <dbReference type="Pfam" id="PF20684"/>
    </source>
</evidence>
<dbReference type="InterPro" id="IPR049326">
    <property type="entry name" value="Rhodopsin_dom_fungi"/>
</dbReference>
<evidence type="ECO:0000313" key="4">
    <source>
        <dbReference type="Proteomes" id="UP000696280"/>
    </source>
</evidence>
<evidence type="ECO:0000256" key="1">
    <source>
        <dbReference type="SAM" id="Phobius"/>
    </source>
</evidence>
<feature type="transmembrane region" description="Helical" evidence="1">
    <location>
        <begin position="212"/>
        <end position="234"/>
    </location>
</feature>
<dbReference type="AlphaFoldDB" id="A0A9N9PNT9"/>
<feature type="transmembrane region" description="Helical" evidence="1">
    <location>
        <begin position="59"/>
        <end position="82"/>
    </location>
</feature>
<dbReference type="Proteomes" id="UP000696280">
    <property type="component" value="Unassembled WGS sequence"/>
</dbReference>
<evidence type="ECO:0000313" key="3">
    <source>
        <dbReference type="EMBL" id="CAG8948727.1"/>
    </source>
</evidence>
<protein>
    <recommendedName>
        <fullName evidence="2">Rhodopsin domain-containing protein</fullName>
    </recommendedName>
</protein>
<dbReference type="Pfam" id="PF20684">
    <property type="entry name" value="Fung_rhodopsin"/>
    <property type="match status" value="1"/>
</dbReference>